<sequence length="202" mass="22567">MVARQFPLFRYTVKKKNKRRRRLLRCSKSLGTARAQASLRLPAADGPWGVGGRSGYDVRFKGWAPAGLLTGAARVRPAAHLAAARFPYKLDSPLDLLPRPRVRAVAQGLELLPWRPAKLPFNSRRRWVTDISQPDSHYAYTPANFTTLILAKNSAKLCPLSTTTVLAINLSNIGELFERFMLLSPGLRPKHIEVNQTLVSSR</sequence>
<comment type="caution">
    <text evidence="1">The sequence shown here is derived from an EMBL/GenBank/DDBJ whole genome shotgun (WGS) entry which is preliminary data.</text>
</comment>
<gene>
    <name evidence="1" type="ORF">PIBRA_LOCUS3255</name>
</gene>
<dbReference type="EMBL" id="CALOZG010000004">
    <property type="protein sequence ID" value="CAH4012883.1"/>
    <property type="molecule type" value="Genomic_DNA"/>
</dbReference>
<dbReference type="Proteomes" id="UP001152562">
    <property type="component" value="Unassembled WGS sequence"/>
</dbReference>
<name>A0A9P0T572_PIEBR</name>
<evidence type="ECO:0000313" key="1">
    <source>
        <dbReference type="EMBL" id="CAH4012883.1"/>
    </source>
</evidence>
<accession>A0A9P0T572</accession>
<reference evidence="1" key="1">
    <citation type="submission" date="2022-05" db="EMBL/GenBank/DDBJ databases">
        <authorList>
            <person name="Okamura Y."/>
        </authorList>
    </citation>
    <scope>NUCLEOTIDE SEQUENCE</scope>
</reference>
<keyword evidence="2" id="KW-1185">Reference proteome</keyword>
<organism evidence="1 2">
    <name type="scientific">Pieris brassicae</name>
    <name type="common">White butterfly</name>
    <name type="synonym">Large white butterfly</name>
    <dbReference type="NCBI Taxonomy" id="7116"/>
    <lineage>
        <taxon>Eukaryota</taxon>
        <taxon>Metazoa</taxon>
        <taxon>Ecdysozoa</taxon>
        <taxon>Arthropoda</taxon>
        <taxon>Hexapoda</taxon>
        <taxon>Insecta</taxon>
        <taxon>Pterygota</taxon>
        <taxon>Neoptera</taxon>
        <taxon>Endopterygota</taxon>
        <taxon>Lepidoptera</taxon>
        <taxon>Glossata</taxon>
        <taxon>Ditrysia</taxon>
        <taxon>Papilionoidea</taxon>
        <taxon>Pieridae</taxon>
        <taxon>Pierinae</taxon>
        <taxon>Pieris</taxon>
    </lineage>
</organism>
<proteinExistence type="predicted"/>
<protein>
    <submittedName>
        <fullName evidence="1">Uncharacterized protein</fullName>
    </submittedName>
</protein>
<evidence type="ECO:0000313" key="2">
    <source>
        <dbReference type="Proteomes" id="UP001152562"/>
    </source>
</evidence>
<dbReference type="AlphaFoldDB" id="A0A9P0T572"/>